<proteinExistence type="predicted"/>
<reference evidence="1 2" key="1">
    <citation type="submission" date="2021-01" db="EMBL/GenBank/DDBJ databases">
        <title>Genomic Encyclopedia of Type Strains, Phase IV (KMG-IV): sequencing the most valuable type-strain genomes for metagenomic binning, comparative biology and taxonomic classification.</title>
        <authorList>
            <person name="Goeker M."/>
        </authorList>
    </citation>
    <scope>NUCLEOTIDE SEQUENCE [LARGE SCALE GENOMIC DNA]</scope>
    <source>
        <strain evidence="1 2">DSM 105482</strain>
    </source>
</reference>
<comment type="caution">
    <text evidence="1">The sequence shown here is derived from an EMBL/GenBank/DDBJ whole genome shotgun (WGS) entry which is preliminary data.</text>
</comment>
<evidence type="ECO:0008006" key="3">
    <source>
        <dbReference type="Google" id="ProtNLM"/>
    </source>
</evidence>
<dbReference type="Proteomes" id="UP000823486">
    <property type="component" value="Unassembled WGS sequence"/>
</dbReference>
<dbReference type="RefSeq" id="WP_204538807.1">
    <property type="nucleotide sequence ID" value="NZ_JAFBFI010000002.1"/>
</dbReference>
<protein>
    <recommendedName>
        <fullName evidence="3">YneQ</fullName>
    </recommendedName>
</protein>
<organism evidence="1 2">
    <name type="scientific">Peribacillus deserti</name>
    <dbReference type="NCBI Taxonomy" id="673318"/>
    <lineage>
        <taxon>Bacteria</taxon>
        <taxon>Bacillati</taxon>
        <taxon>Bacillota</taxon>
        <taxon>Bacilli</taxon>
        <taxon>Bacillales</taxon>
        <taxon>Bacillaceae</taxon>
        <taxon>Peribacillus</taxon>
    </lineage>
</organism>
<evidence type="ECO:0000313" key="2">
    <source>
        <dbReference type="Proteomes" id="UP000823486"/>
    </source>
</evidence>
<dbReference type="EMBL" id="JAFBFI010000002">
    <property type="protein sequence ID" value="MBM7691384.1"/>
    <property type="molecule type" value="Genomic_DNA"/>
</dbReference>
<keyword evidence="2" id="KW-1185">Reference proteome</keyword>
<accession>A0ABS2QFA3</accession>
<gene>
    <name evidence="1" type="ORF">JOC77_000789</name>
</gene>
<sequence length="99" mass="11666">MAFGIKRKDIENWKLKIDQGEIAFLTHYWLDDRFPGCNTVTKAGCSDLDKLADWGKKYGLQREWIHIRNEGYPHFDLFGDRQRDILKAEGIEEPLLNKK</sequence>
<name>A0ABS2QFA3_9BACI</name>
<evidence type="ECO:0000313" key="1">
    <source>
        <dbReference type="EMBL" id="MBM7691384.1"/>
    </source>
</evidence>